<dbReference type="Proteomes" id="UP000324222">
    <property type="component" value="Unassembled WGS sequence"/>
</dbReference>
<reference evidence="2 3" key="1">
    <citation type="submission" date="2019-05" db="EMBL/GenBank/DDBJ databases">
        <title>Another draft genome of Portunus trituberculatus and its Hox gene families provides insights of decapod evolution.</title>
        <authorList>
            <person name="Jeong J.-H."/>
            <person name="Song I."/>
            <person name="Kim S."/>
            <person name="Choi T."/>
            <person name="Kim D."/>
            <person name="Ryu S."/>
            <person name="Kim W."/>
        </authorList>
    </citation>
    <scope>NUCLEOTIDE SEQUENCE [LARGE SCALE GENOMIC DNA]</scope>
    <source>
        <tissue evidence="2">Muscle</tissue>
    </source>
</reference>
<comment type="caution">
    <text evidence="2">The sequence shown here is derived from an EMBL/GenBank/DDBJ whole genome shotgun (WGS) entry which is preliminary data.</text>
</comment>
<protein>
    <submittedName>
        <fullName evidence="2">Uncharacterized protein</fullName>
    </submittedName>
</protein>
<accession>A0A5B7GKF7</accession>
<feature type="region of interest" description="Disordered" evidence="1">
    <location>
        <begin position="1"/>
        <end position="22"/>
    </location>
</feature>
<evidence type="ECO:0000313" key="3">
    <source>
        <dbReference type="Proteomes" id="UP000324222"/>
    </source>
</evidence>
<name>A0A5B7GKF7_PORTR</name>
<dbReference type="AlphaFoldDB" id="A0A5B7GKF7"/>
<evidence type="ECO:0000256" key="1">
    <source>
        <dbReference type="SAM" id="MobiDB-lite"/>
    </source>
</evidence>
<organism evidence="2 3">
    <name type="scientific">Portunus trituberculatus</name>
    <name type="common">Swimming crab</name>
    <name type="synonym">Neptunus trituberculatus</name>
    <dbReference type="NCBI Taxonomy" id="210409"/>
    <lineage>
        <taxon>Eukaryota</taxon>
        <taxon>Metazoa</taxon>
        <taxon>Ecdysozoa</taxon>
        <taxon>Arthropoda</taxon>
        <taxon>Crustacea</taxon>
        <taxon>Multicrustacea</taxon>
        <taxon>Malacostraca</taxon>
        <taxon>Eumalacostraca</taxon>
        <taxon>Eucarida</taxon>
        <taxon>Decapoda</taxon>
        <taxon>Pleocyemata</taxon>
        <taxon>Brachyura</taxon>
        <taxon>Eubrachyura</taxon>
        <taxon>Portunoidea</taxon>
        <taxon>Portunidae</taxon>
        <taxon>Portuninae</taxon>
        <taxon>Portunus</taxon>
    </lineage>
</organism>
<proteinExistence type="predicted"/>
<evidence type="ECO:0000313" key="2">
    <source>
        <dbReference type="EMBL" id="MPC57014.1"/>
    </source>
</evidence>
<dbReference type="EMBL" id="VSRR010014431">
    <property type="protein sequence ID" value="MPC57014.1"/>
    <property type="molecule type" value="Genomic_DNA"/>
</dbReference>
<feature type="compositionally biased region" description="Pro residues" evidence="1">
    <location>
        <begin position="87"/>
        <end position="101"/>
    </location>
</feature>
<feature type="region of interest" description="Disordered" evidence="1">
    <location>
        <begin position="86"/>
        <end position="141"/>
    </location>
</feature>
<gene>
    <name evidence="2" type="ORF">E2C01_050982</name>
</gene>
<sequence>MLRGGSGHHLLTSPRPSHTSPCRSTLQTLFEYQCVSRPQSALTAVCVVGDGDGWLVGVVDEEWQEGEGDTHGGRLVLARGSGTLCPPGRPCPSPLQPPRPPLRLCSQPPGTEQPSFGSAAPGTMSRHIGTGAAATRKVASH</sequence>
<keyword evidence="3" id="KW-1185">Reference proteome</keyword>